<comment type="caution">
    <text evidence="1">The sequence shown here is derived from an EMBL/GenBank/DDBJ whole genome shotgun (WGS) entry which is preliminary data.</text>
</comment>
<dbReference type="Proteomes" id="UP000178348">
    <property type="component" value="Unassembled WGS sequence"/>
</dbReference>
<dbReference type="EMBL" id="MHLB01000041">
    <property type="protein sequence ID" value="OGZ01342.1"/>
    <property type="molecule type" value="Genomic_DNA"/>
</dbReference>
<organism evidence="1 2">
    <name type="scientific">Candidatus Liptonbacteria bacterium RIFCSPLOWO2_01_FULL_53_13</name>
    <dbReference type="NCBI Taxonomy" id="1798651"/>
    <lineage>
        <taxon>Bacteria</taxon>
        <taxon>Candidatus Liptoniibacteriota</taxon>
    </lineage>
</organism>
<dbReference type="AlphaFoldDB" id="A0A1G2CJF1"/>
<reference evidence="1 2" key="1">
    <citation type="journal article" date="2016" name="Nat. Commun.">
        <title>Thousands of microbial genomes shed light on interconnected biogeochemical processes in an aquifer system.</title>
        <authorList>
            <person name="Anantharaman K."/>
            <person name="Brown C.T."/>
            <person name="Hug L.A."/>
            <person name="Sharon I."/>
            <person name="Castelle C.J."/>
            <person name="Probst A.J."/>
            <person name="Thomas B.C."/>
            <person name="Singh A."/>
            <person name="Wilkins M.J."/>
            <person name="Karaoz U."/>
            <person name="Brodie E.L."/>
            <person name="Williams K.H."/>
            <person name="Hubbard S.S."/>
            <person name="Banfield J.F."/>
        </authorList>
    </citation>
    <scope>NUCLEOTIDE SEQUENCE [LARGE SCALE GENOMIC DNA]</scope>
</reference>
<accession>A0A1G2CJF1</accession>
<evidence type="ECO:0000313" key="1">
    <source>
        <dbReference type="EMBL" id="OGZ01342.1"/>
    </source>
</evidence>
<protein>
    <submittedName>
        <fullName evidence="1">Uncharacterized protein</fullName>
    </submittedName>
</protein>
<gene>
    <name evidence="1" type="ORF">A2946_00785</name>
</gene>
<proteinExistence type="predicted"/>
<name>A0A1G2CJF1_9BACT</name>
<evidence type="ECO:0000313" key="2">
    <source>
        <dbReference type="Proteomes" id="UP000178348"/>
    </source>
</evidence>
<sequence>MKMLLQSLLRQKILLAFFRKKACLLATKLKKGCLLLIGLWIVSPIKKHSFGAYLIQTGPYIWIPIKEGGGYTEIPGGQLRAMLVY</sequence>